<dbReference type="CDD" id="cd04692">
    <property type="entry name" value="NUDIX_Hydrolase"/>
    <property type="match status" value="1"/>
</dbReference>
<feature type="domain" description="Nudix hydrolase" evidence="1">
    <location>
        <begin position="39"/>
        <end position="191"/>
    </location>
</feature>
<keyword evidence="2" id="KW-0378">Hydrolase</keyword>
<dbReference type="PROSITE" id="PS51462">
    <property type="entry name" value="NUDIX"/>
    <property type="match status" value="1"/>
</dbReference>
<dbReference type="PANTHER" id="PTHR10885:SF20">
    <property type="entry name" value="NUDIX HYDROLASE DOMAIN-CONTAINING PROTEIN"/>
    <property type="match status" value="1"/>
</dbReference>
<dbReference type="eggNOG" id="COG1443">
    <property type="taxonomic scope" value="Bacteria"/>
</dbReference>
<reference evidence="2 3" key="1">
    <citation type="journal article" date="2009" name="PLoS ONE">
        <title>Complete genome sequence of the aerobic CO-oxidizing thermophile Thermomicrobium roseum.</title>
        <authorList>
            <person name="Wu D."/>
            <person name="Raymond J."/>
            <person name="Wu M."/>
            <person name="Chatterji S."/>
            <person name="Ren Q."/>
            <person name="Graham J.E."/>
            <person name="Bryant D.A."/>
            <person name="Robb F."/>
            <person name="Colman A."/>
            <person name="Tallon L.J."/>
            <person name="Badger J.H."/>
            <person name="Madupu R."/>
            <person name="Ward N.L."/>
            <person name="Eisen J.A."/>
        </authorList>
    </citation>
    <scope>NUCLEOTIDE SEQUENCE [LARGE SCALE GENOMIC DNA]</scope>
    <source>
        <strain evidence="3">ATCC 27502 / DSM 5159 / P-2</strain>
    </source>
</reference>
<gene>
    <name evidence="2" type="ordered locus">trd_0494</name>
</gene>
<dbReference type="GO" id="GO:0016787">
    <property type="term" value="F:hydrolase activity"/>
    <property type="evidence" value="ECO:0007669"/>
    <property type="project" value="UniProtKB-KW"/>
</dbReference>
<dbReference type="AlphaFoldDB" id="B9KYE9"/>
<proteinExistence type="predicted"/>
<dbReference type="OrthoDB" id="9780586at2"/>
<evidence type="ECO:0000313" key="3">
    <source>
        <dbReference type="Proteomes" id="UP000000447"/>
    </source>
</evidence>
<dbReference type="STRING" id="309801.trd_0494"/>
<accession>B9KYE9</accession>
<keyword evidence="3" id="KW-1185">Reference proteome</keyword>
<dbReference type="Gene3D" id="3.90.79.10">
    <property type="entry name" value="Nucleoside Triphosphate Pyrophosphohydrolase"/>
    <property type="match status" value="1"/>
</dbReference>
<dbReference type="GO" id="GO:0004452">
    <property type="term" value="F:isopentenyl-diphosphate delta-isomerase activity"/>
    <property type="evidence" value="ECO:0007669"/>
    <property type="project" value="TreeGrafter"/>
</dbReference>
<evidence type="ECO:0000259" key="1">
    <source>
        <dbReference type="PROSITE" id="PS51462"/>
    </source>
</evidence>
<dbReference type="EMBL" id="CP001275">
    <property type="protein sequence ID" value="ACM04519.1"/>
    <property type="molecule type" value="Genomic_DNA"/>
</dbReference>
<dbReference type="KEGG" id="tro:trd_0494"/>
<dbReference type="Pfam" id="PF00293">
    <property type="entry name" value="NUDIX"/>
    <property type="match status" value="1"/>
</dbReference>
<dbReference type="GO" id="GO:0009240">
    <property type="term" value="P:isopentenyl diphosphate biosynthetic process"/>
    <property type="evidence" value="ECO:0007669"/>
    <property type="project" value="TreeGrafter"/>
</dbReference>
<evidence type="ECO:0000313" key="2">
    <source>
        <dbReference type="EMBL" id="ACM04519.1"/>
    </source>
</evidence>
<name>B9KYE9_THERP</name>
<dbReference type="GO" id="GO:0005737">
    <property type="term" value="C:cytoplasm"/>
    <property type="evidence" value="ECO:0007669"/>
    <property type="project" value="TreeGrafter"/>
</dbReference>
<dbReference type="RefSeq" id="WP_012641899.1">
    <property type="nucleotide sequence ID" value="NC_011959.1"/>
</dbReference>
<dbReference type="Proteomes" id="UP000000447">
    <property type="component" value="Chromosome"/>
</dbReference>
<dbReference type="HOGENOM" id="CLU_060552_1_0_0"/>
<dbReference type="SUPFAM" id="SSF55811">
    <property type="entry name" value="Nudix"/>
    <property type="match status" value="1"/>
</dbReference>
<protein>
    <submittedName>
        <fullName evidence="2">Hydrolase, NUDIX family protein</fullName>
    </submittedName>
</protein>
<dbReference type="InterPro" id="IPR015797">
    <property type="entry name" value="NUDIX_hydrolase-like_dom_sf"/>
</dbReference>
<sequence length="248" mass="27892">MQYRRETTDPQDEIFDVLTQDGELTGERAARWLVHQNGLWHPAFHLWIAWATPEGLRVLLQRRSLTKDTMPGRVDVSVGGHFKAGEFVPGQPLAPLMLAAIVREVNEELGFRLEPSVIQWLGTRWSEAVQANICDREVQYLYFWLRDEPLVAIEPDPREVAALLAVSVRGLLELLEQERMSVEAPVLWSSESGAGSTRSVQAVTFADLVPGRQRYWRVVLHLLEQNAAKGEVPTEPLVLHGKSEADAG</sequence>
<dbReference type="PANTHER" id="PTHR10885">
    <property type="entry name" value="ISOPENTENYL-DIPHOSPHATE DELTA-ISOMERASE"/>
    <property type="match status" value="1"/>
</dbReference>
<organism evidence="2 3">
    <name type="scientific">Thermomicrobium roseum (strain ATCC 27502 / DSM 5159 / P-2)</name>
    <dbReference type="NCBI Taxonomy" id="309801"/>
    <lineage>
        <taxon>Bacteria</taxon>
        <taxon>Pseudomonadati</taxon>
        <taxon>Thermomicrobiota</taxon>
        <taxon>Thermomicrobia</taxon>
        <taxon>Thermomicrobiales</taxon>
        <taxon>Thermomicrobiaceae</taxon>
        <taxon>Thermomicrobium</taxon>
    </lineage>
</organism>
<dbReference type="InterPro" id="IPR000086">
    <property type="entry name" value="NUDIX_hydrolase_dom"/>
</dbReference>